<evidence type="ECO:0008006" key="4">
    <source>
        <dbReference type="Google" id="ProtNLM"/>
    </source>
</evidence>
<comment type="caution">
    <text evidence="2">The sequence shown here is derived from an EMBL/GenBank/DDBJ whole genome shotgun (WGS) entry which is preliminary data.</text>
</comment>
<evidence type="ECO:0000313" key="3">
    <source>
        <dbReference type="Proteomes" id="UP001605036"/>
    </source>
</evidence>
<keyword evidence="1" id="KW-0812">Transmembrane</keyword>
<dbReference type="AlphaFoldDB" id="A0ABD1XIA0"/>
<keyword evidence="1" id="KW-0472">Membrane</keyword>
<reference evidence="2 3" key="1">
    <citation type="submission" date="2024-09" db="EMBL/GenBank/DDBJ databases">
        <title>Chromosome-scale assembly of Riccia fluitans.</title>
        <authorList>
            <person name="Paukszto L."/>
            <person name="Sawicki J."/>
            <person name="Karawczyk K."/>
            <person name="Piernik-Szablinska J."/>
            <person name="Szczecinska M."/>
            <person name="Mazdziarz M."/>
        </authorList>
    </citation>
    <scope>NUCLEOTIDE SEQUENCE [LARGE SCALE GENOMIC DNA]</scope>
    <source>
        <strain evidence="2">Rf_01</strain>
        <tissue evidence="2">Aerial parts of the thallus</tissue>
    </source>
</reference>
<accession>A0ABD1XIA0</accession>
<organism evidence="2 3">
    <name type="scientific">Riccia fluitans</name>
    <dbReference type="NCBI Taxonomy" id="41844"/>
    <lineage>
        <taxon>Eukaryota</taxon>
        <taxon>Viridiplantae</taxon>
        <taxon>Streptophyta</taxon>
        <taxon>Embryophyta</taxon>
        <taxon>Marchantiophyta</taxon>
        <taxon>Marchantiopsida</taxon>
        <taxon>Marchantiidae</taxon>
        <taxon>Marchantiales</taxon>
        <taxon>Ricciaceae</taxon>
        <taxon>Riccia</taxon>
    </lineage>
</organism>
<keyword evidence="3" id="KW-1185">Reference proteome</keyword>
<dbReference type="EMBL" id="JBHFFA010000008">
    <property type="protein sequence ID" value="KAL2608682.1"/>
    <property type="molecule type" value="Genomic_DNA"/>
</dbReference>
<proteinExistence type="predicted"/>
<protein>
    <recommendedName>
        <fullName evidence="4">NADH dehydrogenase subunit 6</fullName>
    </recommendedName>
</protein>
<evidence type="ECO:0000256" key="1">
    <source>
        <dbReference type="SAM" id="Phobius"/>
    </source>
</evidence>
<feature type="transmembrane region" description="Helical" evidence="1">
    <location>
        <begin position="30"/>
        <end position="49"/>
    </location>
</feature>
<evidence type="ECO:0000313" key="2">
    <source>
        <dbReference type="EMBL" id="KAL2608682.1"/>
    </source>
</evidence>
<name>A0ABD1XIA0_9MARC</name>
<dbReference type="Proteomes" id="UP001605036">
    <property type="component" value="Unassembled WGS sequence"/>
</dbReference>
<keyword evidence="1" id="KW-1133">Transmembrane helix</keyword>
<sequence length="157" mass="17032">MSLLVPVIYHAVLAARTPLTCVYPHGLHVFLAQVGVFYPMFPVCFIIGLEGCQFSSHMCPMQPTPFVPCKFGSTYMALHSGSCQFSFGHRPMLPQLCFGRPIEHQPCNPCPNFIITLFHGGFAGPVVNVLALCDPGPGALPHWPPLTRSALVLTAAL</sequence>
<gene>
    <name evidence="2" type="ORF">R1flu_027255</name>
</gene>